<evidence type="ECO:0000256" key="5">
    <source>
        <dbReference type="ARBA" id="ARBA00022737"/>
    </source>
</evidence>
<dbReference type="Gene3D" id="1.20.1080.10">
    <property type="entry name" value="Glycerol uptake facilitator protein"/>
    <property type="match status" value="1"/>
</dbReference>
<dbReference type="PANTHER" id="PTHR43829:SF9">
    <property type="entry name" value="AQUAPORIN-9"/>
    <property type="match status" value="1"/>
</dbReference>
<dbReference type="InterPro" id="IPR050363">
    <property type="entry name" value="MIP/Aquaporin"/>
</dbReference>
<dbReference type="SUPFAM" id="SSF81338">
    <property type="entry name" value="Aquaporin-like"/>
    <property type="match status" value="1"/>
</dbReference>
<feature type="transmembrane region" description="Helical" evidence="10">
    <location>
        <begin position="27"/>
        <end position="43"/>
    </location>
</feature>
<dbReference type="STRING" id="946122.A0A0C2SJ83"/>
<keyword evidence="12" id="KW-1185">Reference proteome</keyword>
<dbReference type="NCBIfam" id="TIGR00861">
    <property type="entry name" value="MIP"/>
    <property type="match status" value="1"/>
</dbReference>
<dbReference type="EMBL" id="KN818261">
    <property type="protein sequence ID" value="KIL63280.1"/>
    <property type="molecule type" value="Genomic_DNA"/>
</dbReference>
<dbReference type="HOGENOM" id="CLU_020019_9_0_1"/>
<keyword evidence="5" id="KW-0677">Repeat</keyword>
<dbReference type="PRINTS" id="PR00783">
    <property type="entry name" value="MINTRINSICP"/>
</dbReference>
<feature type="transmembrane region" description="Helical" evidence="10">
    <location>
        <begin position="108"/>
        <end position="128"/>
    </location>
</feature>
<feature type="transmembrane region" description="Helical" evidence="10">
    <location>
        <begin position="63"/>
        <end position="87"/>
    </location>
</feature>
<dbReference type="Pfam" id="PF00230">
    <property type="entry name" value="MIP"/>
    <property type="match status" value="1"/>
</dbReference>
<keyword evidence="4 9" id="KW-0812">Transmembrane</keyword>
<evidence type="ECO:0000313" key="11">
    <source>
        <dbReference type="EMBL" id="KIL63280.1"/>
    </source>
</evidence>
<comment type="subcellular location">
    <subcellularLocation>
        <location evidence="1">Membrane</location>
        <topology evidence="1">Multi-pass membrane protein</topology>
    </subcellularLocation>
</comment>
<dbReference type="GO" id="GO:0005886">
    <property type="term" value="C:plasma membrane"/>
    <property type="evidence" value="ECO:0007669"/>
    <property type="project" value="TreeGrafter"/>
</dbReference>
<dbReference type="PANTHER" id="PTHR43829">
    <property type="entry name" value="AQUAPORIN OR AQUAGLYCEROPORIN RELATED"/>
    <property type="match status" value="1"/>
</dbReference>
<evidence type="ECO:0000256" key="3">
    <source>
        <dbReference type="ARBA" id="ARBA00022448"/>
    </source>
</evidence>
<evidence type="ECO:0008006" key="13">
    <source>
        <dbReference type="Google" id="ProtNLM"/>
    </source>
</evidence>
<dbReference type="AlphaFoldDB" id="A0A0C2SJ83"/>
<evidence type="ECO:0000256" key="8">
    <source>
        <dbReference type="ARBA" id="ARBA00034651"/>
    </source>
</evidence>
<name>A0A0C2SJ83_AMAMK</name>
<gene>
    <name evidence="11" type="ORF">M378DRAFT_164791</name>
</gene>
<proteinExistence type="inferred from homology"/>
<feature type="transmembrane region" description="Helical" evidence="10">
    <location>
        <begin position="247"/>
        <end position="267"/>
    </location>
</feature>
<dbReference type="PROSITE" id="PS00221">
    <property type="entry name" value="MIP"/>
    <property type="match status" value="1"/>
</dbReference>
<reference evidence="11 12" key="1">
    <citation type="submission" date="2014-04" db="EMBL/GenBank/DDBJ databases">
        <title>Evolutionary Origins and Diversification of the Mycorrhizal Mutualists.</title>
        <authorList>
            <consortium name="DOE Joint Genome Institute"/>
            <consortium name="Mycorrhizal Genomics Consortium"/>
            <person name="Kohler A."/>
            <person name="Kuo A."/>
            <person name="Nagy L.G."/>
            <person name="Floudas D."/>
            <person name="Copeland A."/>
            <person name="Barry K.W."/>
            <person name="Cichocki N."/>
            <person name="Veneault-Fourrey C."/>
            <person name="LaButti K."/>
            <person name="Lindquist E.A."/>
            <person name="Lipzen A."/>
            <person name="Lundell T."/>
            <person name="Morin E."/>
            <person name="Murat C."/>
            <person name="Riley R."/>
            <person name="Ohm R."/>
            <person name="Sun H."/>
            <person name="Tunlid A."/>
            <person name="Henrissat B."/>
            <person name="Grigoriev I.V."/>
            <person name="Hibbett D.S."/>
            <person name="Martin F."/>
        </authorList>
    </citation>
    <scope>NUCLEOTIDE SEQUENCE [LARGE SCALE GENOMIC DNA]</scope>
    <source>
        <strain evidence="11 12">Koide BX008</strain>
    </source>
</reference>
<dbReference type="GO" id="GO:0015254">
    <property type="term" value="F:glycerol channel activity"/>
    <property type="evidence" value="ECO:0007669"/>
    <property type="project" value="TreeGrafter"/>
</dbReference>
<feature type="transmembrane region" description="Helical" evidence="10">
    <location>
        <begin position="163"/>
        <end position="183"/>
    </location>
</feature>
<keyword evidence="6 10" id="KW-1133">Transmembrane helix</keyword>
<dbReference type="InterPro" id="IPR023271">
    <property type="entry name" value="Aquaporin-like"/>
</dbReference>
<evidence type="ECO:0000256" key="2">
    <source>
        <dbReference type="ARBA" id="ARBA00006175"/>
    </source>
</evidence>
<dbReference type="OrthoDB" id="3222at2759"/>
<organism evidence="11 12">
    <name type="scientific">Amanita muscaria (strain Koide BX008)</name>
    <dbReference type="NCBI Taxonomy" id="946122"/>
    <lineage>
        <taxon>Eukaryota</taxon>
        <taxon>Fungi</taxon>
        <taxon>Dikarya</taxon>
        <taxon>Basidiomycota</taxon>
        <taxon>Agaricomycotina</taxon>
        <taxon>Agaricomycetes</taxon>
        <taxon>Agaricomycetidae</taxon>
        <taxon>Agaricales</taxon>
        <taxon>Pluteineae</taxon>
        <taxon>Amanitaceae</taxon>
        <taxon>Amanita</taxon>
    </lineage>
</organism>
<dbReference type="InParanoid" id="A0A0C2SJ83"/>
<dbReference type="CDD" id="cd00333">
    <property type="entry name" value="MIP"/>
    <property type="match status" value="1"/>
</dbReference>
<comment type="similarity">
    <text evidence="2 9">Belongs to the MIP/aquaporin (TC 1.A.8) family.</text>
</comment>
<evidence type="ECO:0000256" key="10">
    <source>
        <dbReference type="SAM" id="Phobius"/>
    </source>
</evidence>
<sequence length="298" mass="31864">MSSPGSFDEKLSGNWWSRFRTTIREPFAEFLGTAILTLIGVGVNCQTTLSNNPNVANAPRGDWVTVALGWGTAAALGVWVSGGISGGHINPAVTLALATFRDFPWKKVPAYIISQLLGAIVGGALAYANYFHAIDIVEGGRNIRTLNTAGLFAMYPLGYMTDVSAFFSEILCTAVLMIGILAMIDKQHFGPPRGLAPLVIFMTFVAISVSLGMETGFGMNPARDLGPRMITSMVGYGKAVYDFRSQYWLWGQIIAPILGAQAGALVYDALIYTGKDSVINKSSFDTKPSVVVTGDSDV</sequence>
<evidence type="ECO:0000256" key="1">
    <source>
        <dbReference type="ARBA" id="ARBA00004141"/>
    </source>
</evidence>
<dbReference type="InterPro" id="IPR000425">
    <property type="entry name" value="MIP"/>
</dbReference>
<dbReference type="FunFam" id="1.20.1080.10:FF:000027">
    <property type="entry name" value="MIP aquaporin"/>
    <property type="match status" value="1"/>
</dbReference>
<dbReference type="InterPro" id="IPR022357">
    <property type="entry name" value="MIP_CS"/>
</dbReference>
<keyword evidence="3 9" id="KW-0813">Transport</keyword>
<evidence type="ECO:0000256" key="4">
    <source>
        <dbReference type="ARBA" id="ARBA00022692"/>
    </source>
</evidence>
<dbReference type="Proteomes" id="UP000054549">
    <property type="component" value="Unassembled WGS sequence"/>
</dbReference>
<accession>A0A0C2SJ83</accession>
<dbReference type="GO" id="GO:0015250">
    <property type="term" value="F:water channel activity"/>
    <property type="evidence" value="ECO:0007669"/>
    <property type="project" value="TreeGrafter"/>
</dbReference>
<comment type="catalytic activity">
    <reaction evidence="8">
        <text>H2O(in) = H2O(out)</text>
        <dbReference type="Rhea" id="RHEA:29667"/>
        <dbReference type="ChEBI" id="CHEBI:15377"/>
    </reaction>
</comment>
<evidence type="ECO:0000256" key="7">
    <source>
        <dbReference type="ARBA" id="ARBA00023136"/>
    </source>
</evidence>
<evidence type="ECO:0000313" key="12">
    <source>
        <dbReference type="Proteomes" id="UP000054549"/>
    </source>
</evidence>
<protein>
    <recommendedName>
        <fullName evidence="13">Aquaporin</fullName>
    </recommendedName>
</protein>
<evidence type="ECO:0000256" key="6">
    <source>
        <dbReference type="ARBA" id="ARBA00022989"/>
    </source>
</evidence>
<feature type="transmembrane region" description="Helical" evidence="10">
    <location>
        <begin position="195"/>
        <end position="213"/>
    </location>
</feature>
<evidence type="ECO:0000256" key="9">
    <source>
        <dbReference type="RuleBase" id="RU000477"/>
    </source>
</evidence>
<keyword evidence="7 10" id="KW-0472">Membrane</keyword>